<comment type="similarity">
    <text evidence="1 2">Belongs to the actin-binding proteins ADF family. GMF subfamily.</text>
</comment>
<dbReference type="PANTHER" id="PTHR11249:SF2">
    <property type="entry name" value="GLIA MATURATION FACTOR"/>
    <property type="match status" value="1"/>
</dbReference>
<dbReference type="Proteomes" id="UP000326759">
    <property type="component" value="Unassembled WGS sequence"/>
</dbReference>
<dbReference type="InterPro" id="IPR002108">
    <property type="entry name" value="ADF-H"/>
</dbReference>
<dbReference type="InterPro" id="IPR029006">
    <property type="entry name" value="ADF-H/Gelsolin-like_dom_sf"/>
</dbReference>
<name>A0A5N5T2Q4_9CRUS</name>
<evidence type="ECO:0000256" key="1">
    <source>
        <dbReference type="ARBA" id="ARBA00010055"/>
    </source>
</evidence>
<gene>
    <name evidence="4" type="primary">Gmfb</name>
    <name evidence="4" type="ORF">Anas_14089</name>
</gene>
<reference evidence="4 5" key="1">
    <citation type="journal article" date="2019" name="PLoS Biol.">
        <title>Sex chromosomes control vertical transmission of feminizing Wolbachia symbionts in an isopod.</title>
        <authorList>
            <person name="Becking T."/>
            <person name="Chebbi M.A."/>
            <person name="Giraud I."/>
            <person name="Moumen B."/>
            <person name="Laverre T."/>
            <person name="Caubet Y."/>
            <person name="Peccoud J."/>
            <person name="Gilbert C."/>
            <person name="Cordaux R."/>
        </authorList>
    </citation>
    <scope>NUCLEOTIDE SEQUENCE [LARGE SCALE GENOMIC DNA]</scope>
    <source>
        <strain evidence="4">ANa2</strain>
        <tissue evidence="4">Whole body excluding digestive tract and cuticle</tissue>
    </source>
</reference>
<evidence type="ECO:0000313" key="5">
    <source>
        <dbReference type="Proteomes" id="UP000326759"/>
    </source>
</evidence>
<dbReference type="InterPro" id="IPR011171">
    <property type="entry name" value="GMF"/>
</dbReference>
<sequence length="107" mass="12663">MKVNAEDQNVVIEEMLDVEDVDDLKNNITDTQPRFALLSWTIKHKDGRTSYPMAFIFFTPRDCKPQLQMMYAGTYKRLIEECQLTKVFQIRDIDELDDEWIETNLAK</sequence>
<evidence type="ECO:0000259" key="3">
    <source>
        <dbReference type="PROSITE" id="PS51263"/>
    </source>
</evidence>
<dbReference type="GO" id="GO:0003779">
    <property type="term" value="F:actin binding"/>
    <property type="evidence" value="ECO:0007669"/>
    <property type="project" value="InterPro"/>
</dbReference>
<dbReference type="SUPFAM" id="SSF55753">
    <property type="entry name" value="Actin depolymerizing proteins"/>
    <property type="match status" value="1"/>
</dbReference>
<dbReference type="AlphaFoldDB" id="A0A5N5T2Q4"/>
<protein>
    <submittedName>
        <fullName evidence="4">Glia maturation factor beta</fullName>
    </submittedName>
</protein>
<organism evidence="4 5">
    <name type="scientific">Armadillidium nasatum</name>
    <dbReference type="NCBI Taxonomy" id="96803"/>
    <lineage>
        <taxon>Eukaryota</taxon>
        <taxon>Metazoa</taxon>
        <taxon>Ecdysozoa</taxon>
        <taxon>Arthropoda</taxon>
        <taxon>Crustacea</taxon>
        <taxon>Multicrustacea</taxon>
        <taxon>Malacostraca</taxon>
        <taxon>Eumalacostraca</taxon>
        <taxon>Peracarida</taxon>
        <taxon>Isopoda</taxon>
        <taxon>Oniscidea</taxon>
        <taxon>Crinocheta</taxon>
        <taxon>Armadillidiidae</taxon>
        <taxon>Armadillidium</taxon>
    </lineage>
</organism>
<dbReference type="SMART" id="SM00102">
    <property type="entry name" value="ADF"/>
    <property type="match status" value="1"/>
</dbReference>
<dbReference type="Gene3D" id="3.40.20.10">
    <property type="entry name" value="Severin"/>
    <property type="match status" value="1"/>
</dbReference>
<feature type="domain" description="ADF-H" evidence="3">
    <location>
        <begin position="1"/>
        <end position="106"/>
    </location>
</feature>
<dbReference type="PIRSF" id="PIRSF001788">
    <property type="entry name" value="GMF-beta"/>
    <property type="match status" value="1"/>
</dbReference>
<comment type="caution">
    <text evidence="4">The sequence shown here is derived from an EMBL/GenBank/DDBJ whole genome shotgun (WGS) entry which is preliminary data.</text>
</comment>
<keyword evidence="5" id="KW-1185">Reference proteome</keyword>
<dbReference type="PROSITE" id="PS51263">
    <property type="entry name" value="ADF_H"/>
    <property type="match status" value="1"/>
</dbReference>
<accession>A0A5N5T2Q4</accession>
<dbReference type="EMBL" id="SEYY01012698">
    <property type="protein sequence ID" value="KAB7500773.1"/>
    <property type="molecule type" value="Genomic_DNA"/>
</dbReference>
<dbReference type="OrthoDB" id="3919494at2759"/>
<dbReference type="PANTHER" id="PTHR11249">
    <property type="entry name" value="GLIAL FACTOR NATURATION FACTOR"/>
    <property type="match status" value="1"/>
</dbReference>
<dbReference type="Pfam" id="PF00241">
    <property type="entry name" value="Cofilin_ADF"/>
    <property type="match status" value="1"/>
</dbReference>
<dbReference type="GO" id="GO:0030864">
    <property type="term" value="C:cortical actin cytoskeleton"/>
    <property type="evidence" value="ECO:0007669"/>
    <property type="project" value="TreeGrafter"/>
</dbReference>
<dbReference type="GO" id="GO:0071846">
    <property type="term" value="P:actin filament debranching"/>
    <property type="evidence" value="ECO:0007669"/>
    <property type="project" value="InterPro"/>
</dbReference>
<proteinExistence type="inferred from homology"/>
<evidence type="ECO:0000313" key="4">
    <source>
        <dbReference type="EMBL" id="KAB7500773.1"/>
    </source>
</evidence>
<dbReference type="GO" id="GO:0071933">
    <property type="term" value="F:Arp2/3 complex binding"/>
    <property type="evidence" value="ECO:0007669"/>
    <property type="project" value="InterPro"/>
</dbReference>
<dbReference type="GO" id="GO:0034316">
    <property type="term" value="P:negative regulation of Arp2/3 complex-mediated actin nucleation"/>
    <property type="evidence" value="ECO:0007669"/>
    <property type="project" value="TreeGrafter"/>
</dbReference>
<evidence type="ECO:0000256" key="2">
    <source>
        <dbReference type="PIRNR" id="PIRNR001788"/>
    </source>
</evidence>